<evidence type="ECO:0000256" key="1">
    <source>
        <dbReference type="SAM" id="Phobius"/>
    </source>
</evidence>
<feature type="transmembrane region" description="Helical" evidence="1">
    <location>
        <begin position="12"/>
        <end position="33"/>
    </location>
</feature>
<proteinExistence type="predicted"/>
<dbReference type="Proteomes" id="UP000196365">
    <property type="component" value="Unassembled WGS sequence"/>
</dbReference>
<name>A0A1T4KEJ9_9FIRM</name>
<evidence type="ECO:0000313" key="2">
    <source>
        <dbReference type="EMBL" id="SJZ40797.1"/>
    </source>
</evidence>
<gene>
    <name evidence="2" type="ORF">SAMN02745973_00484</name>
</gene>
<reference evidence="2 3" key="1">
    <citation type="submission" date="2017-02" db="EMBL/GenBank/DDBJ databases">
        <authorList>
            <person name="Peterson S.W."/>
        </authorList>
    </citation>
    <scope>NUCLEOTIDE SEQUENCE [LARGE SCALE GENOMIC DNA]</scope>
    <source>
        <strain evidence="2 3">DSM 15102</strain>
    </source>
</reference>
<dbReference type="RefSeq" id="WP_087677936.1">
    <property type="nucleotide sequence ID" value="NZ_FUWV01000002.1"/>
</dbReference>
<organism evidence="2 3">
    <name type="scientific">Garciella nitratireducens DSM 15102</name>
    <dbReference type="NCBI Taxonomy" id="1121911"/>
    <lineage>
        <taxon>Bacteria</taxon>
        <taxon>Bacillati</taxon>
        <taxon>Bacillota</taxon>
        <taxon>Clostridia</taxon>
        <taxon>Eubacteriales</taxon>
        <taxon>Eubacteriaceae</taxon>
        <taxon>Garciella</taxon>
    </lineage>
</organism>
<keyword evidence="1" id="KW-0812">Transmembrane</keyword>
<keyword evidence="1" id="KW-1133">Transmembrane helix</keyword>
<dbReference type="AlphaFoldDB" id="A0A1T4KEJ9"/>
<protein>
    <submittedName>
        <fullName evidence="2">Uncharacterized protein</fullName>
    </submittedName>
</protein>
<keyword evidence="3" id="KW-1185">Reference proteome</keyword>
<dbReference type="EMBL" id="FUWV01000002">
    <property type="protein sequence ID" value="SJZ40797.1"/>
    <property type="molecule type" value="Genomic_DNA"/>
</dbReference>
<evidence type="ECO:0000313" key="3">
    <source>
        <dbReference type="Proteomes" id="UP000196365"/>
    </source>
</evidence>
<feature type="transmembrane region" description="Helical" evidence="1">
    <location>
        <begin position="70"/>
        <end position="87"/>
    </location>
</feature>
<sequence length="93" mass="10571">MKKISTVKNFSMIFLVSALIIFTVSMLGKYLIFTQPNIIHISNIQGSSDIKIISQKVSLLLFFNSILEKIGLLFLLLSLISTSIYVYQKYYNG</sequence>
<accession>A0A1T4KEJ9</accession>
<keyword evidence="1" id="KW-0472">Membrane</keyword>